<accession>A0ABT4TJY2</accession>
<reference evidence="9" key="1">
    <citation type="submission" date="2023-01" db="EMBL/GenBank/DDBJ databases">
        <title>Draft genome sequence of Nocardiopsis sp. LSu2-4 isolated from halophytes.</title>
        <authorList>
            <person name="Duangmal K."/>
            <person name="Chantavorakit T."/>
        </authorList>
    </citation>
    <scope>NUCLEOTIDE SEQUENCE</scope>
    <source>
        <strain evidence="9">LSu2-4</strain>
    </source>
</reference>
<evidence type="ECO:0000256" key="1">
    <source>
        <dbReference type="ARBA" id="ARBA00004141"/>
    </source>
</evidence>
<evidence type="ECO:0000256" key="3">
    <source>
        <dbReference type="ARBA" id="ARBA00022692"/>
    </source>
</evidence>
<keyword evidence="3 7" id="KW-0812">Transmembrane</keyword>
<feature type="transmembrane region" description="Helical" evidence="7">
    <location>
        <begin position="102"/>
        <end position="125"/>
    </location>
</feature>
<dbReference type="InterPro" id="IPR006153">
    <property type="entry name" value="Cation/H_exchanger_TM"/>
</dbReference>
<dbReference type="InterPro" id="IPR050794">
    <property type="entry name" value="CPA2_transporter"/>
</dbReference>
<feature type="transmembrane region" description="Helical" evidence="7">
    <location>
        <begin position="313"/>
        <end position="330"/>
    </location>
</feature>
<sequence>MSDTDLLSLLVALSVLLLSVHALGTLAERLRQPRMTGELGGGLILGPTVLGALAPQAHGALFPDTGPVATAFGAIEHLGMLMLMFLAGAEVRRLLPRENRRVTAWIVVLGLAVPFGVGLAALQVVDLGGLAGPAADPVALSLVVASAIAVTSIPVISRIMLDLGILGTSFGGVVLASAVAEDVVLYVVIAVALGLAHAHGDGLTGLPGLLGIDSVPAMSAYYVLTTVALFVCMLTVVPRLAAAALHRAGKRSGGRAHTPGAAGVTGVLLVVVCAAGASLLGVQPMFGAFLAGVLAARIEEASGAAIAGELRAFALAFFIPLYFGSIGLGLDLGRDLLLGFTVLFIALACAVKLASVYAGARLGGEAPGGALNLAFAMNARGGPGIALAWLAYEAGIVNAQLFTTLIVLAVVTSVMAGAWLRRVLARGRPLRETSRTAGP</sequence>
<comment type="subcellular location">
    <subcellularLocation>
        <location evidence="1">Membrane</location>
        <topology evidence="1">Multi-pass membrane protein</topology>
    </subcellularLocation>
</comment>
<keyword evidence="6 7" id="KW-0472">Membrane</keyword>
<feature type="transmembrane region" description="Helical" evidence="7">
    <location>
        <begin position="137"/>
        <end position="161"/>
    </location>
</feature>
<keyword evidence="5" id="KW-0406">Ion transport</keyword>
<dbReference type="Pfam" id="PF00999">
    <property type="entry name" value="Na_H_Exchanger"/>
    <property type="match status" value="1"/>
</dbReference>
<protein>
    <submittedName>
        <fullName evidence="9">Cation:proton antiporter</fullName>
    </submittedName>
</protein>
<evidence type="ECO:0000256" key="4">
    <source>
        <dbReference type="ARBA" id="ARBA00022989"/>
    </source>
</evidence>
<keyword evidence="2" id="KW-0813">Transport</keyword>
<comment type="caution">
    <text evidence="9">The sequence shown here is derived from an EMBL/GenBank/DDBJ whole genome shotgun (WGS) entry which is preliminary data.</text>
</comment>
<evidence type="ECO:0000256" key="2">
    <source>
        <dbReference type="ARBA" id="ARBA00022448"/>
    </source>
</evidence>
<gene>
    <name evidence="9" type="ORF">O4U47_10665</name>
</gene>
<feature type="transmembrane region" description="Helical" evidence="7">
    <location>
        <begin position="398"/>
        <end position="420"/>
    </location>
</feature>
<dbReference type="PANTHER" id="PTHR32468:SF0">
    <property type="entry name" value="K(+)_H(+) ANTIPORTER 1"/>
    <property type="match status" value="1"/>
</dbReference>
<feature type="transmembrane region" description="Helical" evidence="7">
    <location>
        <begin position="68"/>
        <end position="90"/>
    </location>
</feature>
<keyword evidence="4 7" id="KW-1133">Transmembrane helix</keyword>
<name>A0ABT4TJY2_9ACTN</name>
<dbReference type="RefSeq" id="WP_270677600.1">
    <property type="nucleotide sequence ID" value="NZ_JAQFWP010000015.1"/>
</dbReference>
<dbReference type="EMBL" id="JAQFWP010000015">
    <property type="protein sequence ID" value="MDA2804975.1"/>
    <property type="molecule type" value="Genomic_DNA"/>
</dbReference>
<evidence type="ECO:0000259" key="8">
    <source>
        <dbReference type="Pfam" id="PF00999"/>
    </source>
</evidence>
<dbReference type="Proteomes" id="UP001165685">
    <property type="component" value="Unassembled WGS sequence"/>
</dbReference>
<feature type="transmembrane region" description="Helical" evidence="7">
    <location>
        <begin position="219"/>
        <end position="241"/>
    </location>
</feature>
<keyword evidence="10" id="KW-1185">Reference proteome</keyword>
<organism evidence="9 10">
    <name type="scientific">Nocardiopsis suaedae</name>
    <dbReference type="NCBI Taxonomy" id="3018444"/>
    <lineage>
        <taxon>Bacteria</taxon>
        <taxon>Bacillati</taxon>
        <taxon>Actinomycetota</taxon>
        <taxon>Actinomycetes</taxon>
        <taxon>Streptosporangiales</taxon>
        <taxon>Nocardiopsidaceae</taxon>
        <taxon>Nocardiopsis</taxon>
    </lineage>
</organism>
<feature type="transmembrane region" description="Helical" evidence="7">
    <location>
        <begin position="261"/>
        <end position="280"/>
    </location>
</feature>
<evidence type="ECO:0000256" key="6">
    <source>
        <dbReference type="ARBA" id="ARBA00023136"/>
    </source>
</evidence>
<dbReference type="Gene3D" id="1.20.1530.20">
    <property type="match status" value="1"/>
</dbReference>
<evidence type="ECO:0000313" key="9">
    <source>
        <dbReference type="EMBL" id="MDA2804975.1"/>
    </source>
</evidence>
<evidence type="ECO:0000256" key="7">
    <source>
        <dbReference type="SAM" id="Phobius"/>
    </source>
</evidence>
<feature type="transmembrane region" description="Helical" evidence="7">
    <location>
        <begin position="336"/>
        <end position="358"/>
    </location>
</feature>
<evidence type="ECO:0000256" key="5">
    <source>
        <dbReference type="ARBA" id="ARBA00023065"/>
    </source>
</evidence>
<feature type="domain" description="Cation/H+ exchanger transmembrane" evidence="8">
    <location>
        <begin position="18"/>
        <end position="425"/>
    </location>
</feature>
<dbReference type="InterPro" id="IPR038770">
    <property type="entry name" value="Na+/solute_symporter_sf"/>
</dbReference>
<proteinExistence type="predicted"/>
<evidence type="ECO:0000313" key="10">
    <source>
        <dbReference type="Proteomes" id="UP001165685"/>
    </source>
</evidence>
<dbReference type="PANTHER" id="PTHR32468">
    <property type="entry name" value="CATION/H + ANTIPORTER"/>
    <property type="match status" value="1"/>
</dbReference>
<feature type="transmembrane region" description="Helical" evidence="7">
    <location>
        <begin position="173"/>
        <end position="199"/>
    </location>
</feature>